<protein>
    <recommendedName>
        <fullName evidence="3">Peptidyl-prolyl cis-trans isomerase</fullName>
        <shortName evidence="3">PPIase</shortName>
        <ecNumber evidence="3">5.2.1.8</ecNumber>
    </recommendedName>
</protein>
<comment type="caution">
    <text evidence="5">The sequence shown here is derived from an EMBL/GenBank/DDBJ whole genome shotgun (WGS) entry which is preliminary data.</text>
</comment>
<comment type="catalytic activity">
    <reaction evidence="3">
        <text>[protein]-peptidylproline (omega=180) = [protein]-peptidylproline (omega=0)</text>
        <dbReference type="Rhea" id="RHEA:16237"/>
        <dbReference type="Rhea" id="RHEA-COMP:10747"/>
        <dbReference type="Rhea" id="RHEA-COMP:10748"/>
        <dbReference type="ChEBI" id="CHEBI:83833"/>
        <dbReference type="ChEBI" id="CHEBI:83834"/>
        <dbReference type="EC" id="5.2.1.8"/>
    </reaction>
</comment>
<feature type="chain" id="PRO_5044958851" description="Peptidyl-prolyl cis-trans isomerase" evidence="3">
    <location>
        <begin position="22"/>
        <end position="258"/>
    </location>
</feature>
<evidence type="ECO:0000259" key="4">
    <source>
        <dbReference type="PROSITE" id="PS50072"/>
    </source>
</evidence>
<keyword evidence="2 3" id="KW-0413">Isomerase</keyword>
<dbReference type="PRINTS" id="PR00153">
    <property type="entry name" value="CSAPPISMRASE"/>
</dbReference>
<feature type="signal peptide" evidence="3">
    <location>
        <begin position="1"/>
        <end position="21"/>
    </location>
</feature>
<comment type="similarity">
    <text evidence="3">Belongs to the cyclophilin-type PPIase family.</text>
</comment>
<dbReference type="Pfam" id="PF00160">
    <property type="entry name" value="Pro_isomerase"/>
    <property type="match status" value="1"/>
</dbReference>
<dbReference type="PANTHER" id="PTHR43246">
    <property type="entry name" value="PEPTIDYL-PROLYL CIS-TRANS ISOMERASE CYP38, CHLOROPLASTIC"/>
    <property type="match status" value="1"/>
</dbReference>
<evidence type="ECO:0000256" key="3">
    <source>
        <dbReference type="RuleBase" id="RU363019"/>
    </source>
</evidence>
<name>A0ABU7J638_9GAMM</name>
<gene>
    <name evidence="5" type="ORF">QWY20_10965</name>
</gene>
<dbReference type="PROSITE" id="PS50072">
    <property type="entry name" value="CSA_PPIASE_2"/>
    <property type="match status" value="1"/>
</dbReference>
<evidence type="ECO:0000313" key="6">
    <source>
        <dbReference type="Proteomes" id="UP001336314"/>
    </source>
</evidence>
<sequence length="258" mass="27931">MKLVRFLLLASSVIFTGSIQATIVEFRTSLGNFEVNLFDEITPQTVENFLHYVEDESYHNSVIHRLIPDFVVQGGGFAYTGELPLSVIPAKAAVQNEPKLSNRKGTIAMAKLENRPNSATNQWFFNLKDNHAGQPQLDTQNGGFTVFGQISEQGMEILEAIAALPRFNLGGAASSMPLRNYSTADAAANKPITAENLVLIESVVIVDARINTASGLNPVANTLIGQQPPPDNSQDSGGSLFWLVLGLAGILLLRRQVP</sequence>
<dbReference type="Gene3D" id="2.40.100.10">
    <property type="entry name" value="Cyclophilin-like"/>
    <property type="match status" value="1"/>
</dbReference>
<evidence type="ECO:0000256" key="1">
    <source>
        <dbReference type="ARBA" id="ARBA00023110"/>
    </source>
</evidence>
<reference evidence="5 6" key="1">
    <citation type="submission" date="2023-07" db="EMBL/GenBank/DDBJ databases">
        <title>Alkalimonas sp., MEB108 novel, alkaliphilic bacterium isolated from Lonar Lake, India.</title>
        <authorList>
            <person name="Joshi A."/>
            <person name="Thite S."/>
        </authorList>
    </citation>
    <scope>NUCLEOTIDE SEQUENCE [LARGE SCALE GENOMIC DNA]</scope>
    <source>
        <strain evidence="5 6">MEB108</strain>
    </source>
</reference>
<feature type="domain" description="PPIase cyclophilin-type" evidence="4">
    <location>
        <begin position="28"/>
        <end position="188"/>
    </location>
</feature>
<proteinExistence type="inferred from homology"/>
<dbReference type="InterPro" id="IPR002130">
    <property type="entry name" value="Cyclophilin-type_PPIase_dom"/>
</dbReference>
<dbReference type="SUPFAM" id="SSF50891">
    <property type="entry name" value="Cyclophilin-like"/>
    <property type="match status" value="1"/>
</dbReference>
<dbReference type="Proteomes" id="UP001336314">
    <property type="component" value="Unassembled WGS sequence"/>
</dbReference>
<evidence type="ECO:0000256" key="2">
    <source>
        <dbReference type="ARBA" id="ARBA00023235"/>
    </source>
</evidence>
<dbReference type="RefSeq" id="WP_330129061.1">
    <property type="nucleotide sequence ID" value="NZ_JAUHLI010000010.1"/>
</dbReference>
<dbReference type="InterPro" id="IPR029000">
    <property type="entry name" value="Cyclophilin-like_dom_sf"/>
</dbReference>
<dbReference type="EMBL" id="JAUHLI010000010">
    <property type="protein sequence ID" value="MEE2001973.1"/>
    <property type="molecule type" value="Genomic_DNA"/>
</dbReference>
<dbReference type="GO" id="GO:0003755">
    <property type="term" value="F:peptidyl-prolyl cis-trans isomerase activity"/>
    <property type="evidence" value="ECO:0007669"/>
    <property type="project" value="UniProtKB-EC"/>
</dbReference>
<keyword evidence="3" id="KW-0732">Signal</keyword>
<accession>A0ABU7J638</accession>
<evidence type="ECO:0000313" key="5">
    <source>
        <dbReference type="EMBL" id="MEE2001973.1"/>
    </source>
</evidence>
<comment type="function">
    <text evidence="3">PPIases accelerate the folding of proteins. It catalyzes the cis-trans isomerization of proline imidic peptide bonds in oligopeptides.</text>
</comment>
<keyword evidence="1 3" id="KW-0697">Rotamase</keyword>
<dbReference type="EC" id="5.2.1.8" evidence="3"/>
<dbReference type="InterPro" id="IPR044665">
    <property type="entry name" value="E_coli_cyclophilin_A-like"/>
</dbReference>
<keyword evidence="6" id="KW-1185">Reference proteome</keyword>
<organism evidence="5 6">
    <name type="scientific">Alkalimonas cellulosilytica</name>
    <dbReference type="NCBI Taxonomy" id="3058395"/>
    <lineage>
        <taxon>Bacteria</taxon>
        <taxon>Pseudomonadati</taxon>
        <taxon>Pseudomonadota</taxon>
        <taxon>Gammaproteobacteria</taxon>
        <taxon>Alkalimonas</taxon>
    </lineage>
</organism>